<evidence type="ECO:0000256" key="1">
    <source>
        <dbReference type="SAM" id="SignalP"/>
    </source>
</evidence>
<evidence type="ECO:0008006" key="4">
    <source>
        <dbReference type="Google" id="ProtNLM"/>
    </source>
</evidence>
<evidence type="ECO:0000313" key="3">
    <source>
        <dbReference type="Proteomes" id="UP000635142"/>
    </source>
</evidence>
<dbReference type="RefSeq" id="WP_191074766.1">
    <property type="nucleotide sequence ID" value="NZ_JACTAG010000001.1"/>
</dbReference>
<dbReference type="Gene3D" id="3.30.530.20">
    <property type="match status" value="1"/>
</dbReference>
<dbReference type="SUPFAM" id="SSF55961">
    <property type="entry name" value="Bet v1-like"/>
    <property type="match status" value="1"/>
</dbReference>
<protein>
    <recommendedName>
        <fullName evidence="4">SRPBCC family protein</fullName>
    </recommendedName>
</protein>
<feature type="chain" id="PRO_5038139686" description="SRPBCC family protein" evidence="1">
    <location>
        <begin position="30"/>
        <end position="203"/>
    </location>
</feature>
<reference evidence="2" key="1">
    <citation type="submission" date="2020-08" db="EMBL/GenBank/DDBJ databases">
        <title>Sulfitobacter aestuariivivens sp. nov., isolated from a tidal flat.</title>
        <authorList>
            <person name="Park S."/>
            <person name="Yoon J.-H."/>
        </authorList>
    </citation>
    <scope>NUCLEOTIDE SEQUENCE</scope>
    <source>
        <strain evidence="2">TSTF-M16</strain>
    </source>
</reference>
<organism evidence="2 3">
    <name type="scientific">Sulfitobacter aestuariivivens</name>
    <dbReference type="NCBI Taxonomy" id="2766981"/>
    <lineage>
        <taxon>Bacteria</taxon>
        <taxon>Pseudomonadati</taxon>
        <taxon>Pseudomonadota</taxon>
        <taxon>Alphaproteobacteria</taxon>
        <taxon>Rhodobacterales</taxon>
        <taxon>Roseobacteraceae</taxon>
        <taxon>Sulfitobacter</taxon>
    </lineage>
</organism>
<dbReference type="EMBL" id="JACTAG010000001">
    <property type="protein sequence ID" value="MBD3663833.1"/>
    <property type="molecule type" value="Genomic_DNA"/>
</dbReference>
<name>A0A927HEX5_9RHOB</name>
<sequence length="203" mass="22295">MSRMSRSIALVTALSFSGAAAFWVTTAQAEKPSPAALTAPPPVAKESLYQSNRVTSALPGTPNEVRAFFDANPIVDFLTPTDAIPAITGITYLTGDWPEVGAQRRVNLDGGYSVLERVLVNTPSQFTYQIWEITAPAGRFIDHIKGEFRYLDQTDGGTEVVWDYNVKPAAFFARPFIRQYLDNDFGPFMAAGMTGISEAYRTR</sequence>
<evidence type="ECO:0000313" key="2">
    <source>
        <dbReference type="EMBL" id="MBD3663833.1"/>
    </source>
</evidence>
<feature type="signal peptide" evidence="1">
    <location>
        <begin position="1"/>
        <end position="29"/>
    </location>
</feature>
<gene>
    <name evidence="2" type="ORF">H9Q16_07870</name>
</gene>
<dbReference type="AlphaFoldDB" id="A0A927HEX5"/>
<dbReference type="Proteomes" id="UP000635142">
    <property type="component" value="Unassembled WGS sequence"/>
</dbReference>
<keyword evidence="3" id="KW-1185">Reference proteome</keyword>
<accession>A0A927HEX5</accession>
<keyword evidence="1" id="KW-0732">Signal</keyword>
<dbReference type="InterPro" id="IPR023393">
    <property type="entry name" value="START-like_dom_sf"/>
</dbReference>
<proteinExistence type="predicted"/>
<comment type="caution">
    <text evidence="2">The sequence shown here is derived from an EMBL/GenBank/DDBJ whole genome shotgun (WGS) entry which is preliminary data.</text>
</comment>